<reference evidence="1 2" key="2">
    <citation type="journal article" date="2017" name="Nature">
        <title>The Apostasia genome and the evolution of orchids.</title>
        <authorList>
            <person name="Zhang G.Q."/>
            <person name="Liu K.W."/>
            <person name="Li Z."/>
            <person name="Lohaus R."/>
            <person name="Hsiao Y.Y."/>
            <person name="Niu S.C."/>
            <person name="Wang J.Y."/>
            <person name="Lin Y.C."/>
            <person name="Xu Q."/>
            <person name="Chen L.J."/>
            <person name="Yoshida K."/>
            <person name="Fujiwara S."/>
            <person name="Wang Z.W."/>
            <person name="Zhang Y.Q."/>
            <person name="Mitsuda N."/>
            <person name="Wang M."/>
            <person name="Liu G.H."/>
            <person name="Pecoraro L."/>
            <person name="Huang H.X."/>
            <person name="Xiao X.J."/>
            <person name="Lin M."/>
            <person name="Wu X.Y."/>
            <person name="Wu W.L."/>
            <person name="Chen Y.Y."/>
            <person name="Chang S.B."/>
            <person name="Sakamoto S."/>
            <person name="Ohme-Takagi M."/>
            <person name="Yagi M."/>
            <person name="Zeng S.J."/>
            <person name="Shen C.Y."/>
            <person name="Yeh C.M."/>
            <person name="Luo Y.B."/>
            <person name="Tsai W.C."/>
            <person name="Van de Peer Y."/>
            <person name="Liu Z.J."/>
        </authorList>
    </citation>
    <scope>NUCLEOTIDE SEQUENCE [LARGE SCALE GENOMIC DNA]</scope>
    <source>
        <tissue evidence="1">The whole plant</tissue>
    </source>
</reference>
<sequence>MREPTEYKGPPIQRSWRFAILRIRRLPSQASSSLLFPPRREMFHSSHGYGDVSKSRVHISIVSRRGRPLATDTVKKHLEHPGKPETDACFKVEKL</sequence>
<dbReference type="EMBL" id="KZ505118">
    <property type="protein sequence ID" value="PKU60437.1"/>
    <property type="molecule type" value="Genomic_DNA"/>
</dbReference>
<evidence type="ECO:0000313" key="1">
    <source>
        <dbReference type="EMBL" id="PKU60437.1"/>
    </source>
</evidence>
<accession>A0A2I0VAK9</accession>
<protein>
    <submittedName>
        <fullName evidence="1">Uncharacterized protein</fullName>
    </submittedName>
</protein>
<organism evidence="1 2">
    <name type="scientific">Dendrobium catenatum</name>
    <dbReference type="NCBI Taxonomy" id="906689"/>
    <lineage>
        <taxon>Eukaryota</taxon>
        <taxon>Viridiplantae</taxon>
        <taxon>Streptophyta</taxon>
        <taxon>Embryophyta</taxon>
        <taxon>Tracheophyta</taxon>
        <taxon>Spermatophyta</taxon>
        <taxon>Magnoliopsida</taxon>
        <taxon>Liliopsida</taxon>
        <taxon>Asparagales</taxon>
        <taxon>Orchidaceae</taxon>
        <taxon>Epidendroideae</taxon>
        <taxon>Malaxideae</taxon>
        <taxon>Dendrobiinae</taxon>
        <taxon>Dendrobium</taxon>
    </lineage>
</organism>
<dbReference type="Proteomes" id="UP000233837">
    <property type="component" value="Unassembled WGS sequence"/>
</dbReference>
<evidence type="ECO:0000313" key="2">
    <source>
        <dbReference type="Proteomes" id="UP000233837"/>
    </source>
</evidence>
<dbReference type="AlphaFoldDB" id="A0A2I0VAK9"/>
<keyword evidence="2" id="KW-1185">Reference proteome</keyword>
<reference evidence="1 2" key="1">
    <citation type="journal article" date="2016" name="Sci. Rep.">
        <title>The Dendrobium catenatum Lindl. genome sequence provides insights into polysaccharide synthase, floral development and adaptive evolution.</title>
        <authorList>
            <person name="Zhang G.Q."/>
            <person name="Xu Q."/>
            <person name="Bian C."/>
            <person name="Tsai W.C."/>
            <person name="Yeh C.M."/>
            <person name="Liu K.W."/>
            <person name="Yoshida K."/>
            <person name="Zhang L.S."/>
            <person name="Chang S.B."/>
            <person name="Chen F."/>
            <person name="Shi Y."/>
            <person name="Su Y.Y."/>
            <person name="Zhang Y.Q."/>
            <person name="Chen L.J."/>
            <person name="Yin Y."/>
            <person name="Lin M."/>
            <person name="Huang H."/>
            <person name="Deng H."/>
            <person name="Wang Z.W."/>
            <person name="Zhu S.L."/>
            <person name="Zhao X."/>
            <person name="Deng C."/>
            <person name="Niu S.C."/>
            <person name="Huang J."/>
            <person name="Wang M."/>
            <person name="Liu G.H."/>
            <person name="Yang H.J."/>
            <person name="Xiao X.J."/>
            <person name="Hsiao Y.Y."/>
            <person name="Wu W.L."/>
            <person name="Chen Y.Y."/>
            <person name="Mitsuda N."/>
            <person name="Ohme-Takagi M."/>
            <person name="Luo Y.B."/>
            <person name="Van de Peer Y."/>
            <person name="Liu Z.J."/>
        </authorList>
    </citation>
    <scope>NUCLEOTIDE SEQUENCE [LARGE SCALE GENOMIC DNA]</scope>
    <source>
        <tissue evidence="1">The whole plant</tissue>
    </source>
</reference>
<name>A0A2I0VAK9_9ASPA</name>
<proteinExistence type="predicted"/>
<gene>
    <name evidence="1" type="ORF">MA16_Dca029123</name>
</gene>